<protein>
    <submittedName>
        <fullName evidence="2">15627_t:CDS:1</fullName>
    </submittedName>
</protein>
<keyword evidence="3" id="KW-1185">Reference proteome</keyword>
<feature type="region of interest" description="Disordered" evidence="1">
    <location>
        <begin position="115"/>
        <end position="165"/>
    </location>
</feature>
<gene>
    <name evidence="2" type="ORF">FCALED_LOCUS9166</name>
</gene>
<sequence length="377" mass="43648">EEKLRKSLTTIKDERNTIYQKKAKSLLDNFEPWTQSINCERYWLDVETSLGRVCLDFVRYWLDVETSLGRLAHEVTGRILAGEILVNQDHDDESGSNSPLHDEFVKEIYETEEDYSDLESVNDNNNDDPDYVYSPSSSCDETKVTKSARKLNSDEKTPSVSPAKRTKLNEDTILDVVSDLNESASFNYGLRNYEEGIIIDPELALQETDEESVPVYEHLFDKNTWKKWKLKSDAIVADLLDQFVYKKGHPLRYTRRATISNHTETISSLQRQRSLESLGQSIEEIRLLNNIHEIVKDEDVRKLLLESLKCVPGVFCDTTIRCIGIRLRRLRYTSFTASCNFQFREEHTLSYLKRSTIEVGHLEMSGGYRHKDLPRST</sequence>
<feature type="non-terminal residue" evidence="2">
    <location>
        <position position="377"/>
    </location>
</feature>
<accession>A0A9N9GIJ8</accession>
<dbReference type="OrthoDB" id="2393288at2759"/>
<organism evidence="2 3">
    <name type="scientific">Funneliformis caledonium</name>
    <dbReference type="NCBI Taxonomy" id="1117310"/>
    <lineage>
        <taxon>Eukaryota</taxon>
        <taxon>Fungi</taxon>
        <taxon>Fungi incertae sedis</taxon>
        <taxon>Mucoromycota</taxon>
        <taxon>Glomeromycotina</taxon>
        <taxon>Glomeromycetes</taxon>
        <taxon>Glomerales</taxon>
        <taxon>Glomeraceae</taxon>
        <taxon>Funneliformis</taxon>
    </lineage>
</organism>
<evidence type="ECO:0000313" key="2">
    <source>
        <dbReference type="EMBL" id="CAG8612946.1"/>
    </source>
</evidence>
<name>A0A9N9GIJ8_9GLOM</name>
<dbReference type="EMBL" id="CAJVPQ010002929">
    <property type="protein sequence ID" value="CAG8612946.1"/>
    <property type="molecule type" value="Genomic_DNA"/>
</dbReference>
<dbReference type="Proteomes" id="UP000789570">
    <property type="component" value="Unassembled WGS sequence"/>
</dbReference>
<proteinExistence type="predicted"/>
<evidence type="ECO:0000313" key="3">
    <source>
        <dbReference type="Proteomes" id="UP000789570"/>
    </source>
</evidence>
<comment type="caution">
    <text evidence="2">The sequence shown here is derived from an EMBL/GenBank/DDBJ whole genome shotgun (WGS) entry which is preliminary data.</text>
</comment>
<evidence type="ECO:0000256" key="1">
    <source>
        <dbReference type="SAM" id="MobiDB-lite"/>
    </source>
</evidence>
<reference evidence="2" key="1">
    <citation type="submission" date="2021-06" db="EMBL/GenBank/DDBJ databases">
        <authorList>
            <person name="Kallberg Y."/>
            <person name="Tangrot J."/>
            <person name="Rosling A."/>
        </authorList>
    </citation>
    <scope>NUCLEOTIDE SEQUENCE</scope>
    <source>
        <strain evidence="2">UK204</strain>
    </source>
</reference>
<dbReference type="AlphaFoldDB" id="A0A9N9GIJ8"/>